<protein>
    <submittedName>
        <fullName evidence="8">MFS transporter</fullName>
    </submittedName>
</protein>
<evidence type="ECO:0000256" key="2">
    <source>
        <dbReference type="ARBA" id="ARBA00022448"/>
    </source>
</evidence>
<dbReference type="Pfam" id="PF13347">
    <property type="entry name" value="MFS_2"/>
    <property type="match status" value="1"/>
</dbReference>
<comment type="caution">
    <text evidence="8">The sequence shown here is derived from an EMBL/GenBank/DDBJ whole genome shotgun (WGS) entry which is preliminary data.</text>
</comment>
<dbReference type="PROSITE" id="PS50850">
    <property type="entry name" value="MFS"/>
    <property type="match status" value="1"/>
</dbReference>
<dbReference type="GO" id="GO:0005886">
    <property type="term" value="C:plasma membrane"/>
    <property type="evidence" value="ECO:0007669"/>
    <property type="project" value="UniProtKB-SubCell"/>
</dbReference>
<evidence type="ECO:0000259" key="7">
    <source>
        <dbReference type="PROSITE" id="PS50850"/>
    </source>
</evidence>
<feature type="transmembrane region" description="Helical" evidence="6">
    <location>
        <begin position="229"/>
        <end position="249"/>
    </location>
</feature>
<keyword evidence="5 6" id="KW-0472">Membrane</keyword>
<evidence type="ECO:0000256" key="5">
    <source>
        <dbReference type="ARBA" id="ARBA00023136"/>
    </source>
</evidence>
<name>A0AAE3DF41_9FIRM</name>
<accession>A0AAE3DF41</accession>
<sequence>MKLNYKRTIFVGFAFFLICSFWQAYDNTIPLILTNKFGMSQAWSGVIMALDNVLALFMLPLFGAISDKHRGKRGRRTPFIVVGTLVAAVMLIALSFVDNAQLRHLSDVSAIDDPAALEQIYDRQAGETLLTPGGDKFVLSQKFTQEEFCQIRSQVEQNGSTVTNPDYTNYVVPARQACAWDATAKSPVTLVFFIVLLLIVLVSMAVFRSPAVALMPDVTLKPLRSKANAVINLMGSAGGILVLALGMVFATSAVRNSLMSYTGYFAVIAAIMLVALVIFMLTVREKEWAYEMQQQAVALGIEEETQEQEEAEGGRKLSVDEVRSLILLLLSIVLWFFGYNAVTSKYSVYASNILHKDYNLTLIIAQAAAIVSYLPVGFIASKAGRKKTILAGVVMLTTAFTVAAFLNAESPTMLMNAMFALAGIAWATINVNSFPMVVEMCSGGDVGKYTGFYYTASMAAQVATPMLSGLLMDRFGMHVLFPYAAVFTALAFVTMLFVRHGDSKPQAKRGLEALDEMED</sequence>
<feature type="domain" description="Major facilitator superfamily (MFS) profile" evidence="7">
    <location>
        <begin position="1"/>
        <end position="503"/>
    </location>
</feature>
<evidence type="ECO:0000313" key="8">
    <source>
        <dbReference type="EMBL" id="MCC2128899.1"/>
    </source>
</evidence>
<feature type="transmembrane region" description="Helical" evidence="6">
    <location>
        <begin position="190"/>
        <end position="208"/>
    </location>
</feature>
<feature type="transmembrane region" description="Helical" evidence="6">
    <location>
        <begin position="452"/>
        <end position="472"/>
    </location>
</feature>
<evidence type="ECO:0000256" key="4">
    <source>
        <dbReference type="ARBA" id="ARBA00022989"/>
    </source>
</evidence>
<evidence type="ECO:0000313" key="9">
    <source>
        <dbReference type="Proteomes" id="UP001199319"/>
    </source>
</evidence>
<dbReference type="Proteomes" id="UP001199319">
    <property type="component" value="Unassembled WGS sequence"/>
</dbReference>
<feature type="transmembrane region" description="Helical" evidence="6">
    <location>
        <begin position="362"/>
        <end position="381"/>
    </location>
</feature>
<dbReference type="PANTHER" id="PTHR23528">
    <property type="match status" value="1"/>
</dbReference>
<dbReference type="AlphaFoldDB" id="A0AAE3DF41"/>
<keyword evidence="4 6" id="KW-1133">Transmembrane helix</keyword>
<proteinExistence type="predicted"/>
<comment type="subcellular location">
    <subcellularLocation>
        <location evidence="1">Cell membrane</location>
        <topology evidence="1">Multi-pass membrane protein</topology>
    </subcellularLocation>
</comment>
<feature type="transmembrane region" description="Helical" evidence="6">
    <location>
        <begin position="413"/>
        <end position="431"/>
    </location>
</feature>
<feature type="transmembrane region" description="Helical" evidence="6">
    <location>
        <begin position="261"/>
        <end position="283"/>
    </location>
</feature>
<dbReference type="InterPro" id="IPR020846">
    <property type="entry name" value="MFS_dom"/>
</dbReference>
<feature type="transmembrane region" description="Helical" evidence="6">
    <location>
        <begin position="388"/>
        <end position="407"/>
    </location>
</feature>
<reference evidence="8" key="1">
    <citation type="submission" date="2021-10" db="EMBL/GenBank/DDBJ databases">
        <title>Anaerobic single-cell dispensing facilitates the cultivation of human gut bacteria.</title>
        <authorList>
            <person name="Afrizal A."/>
        </authorList>
    </citation>
    <scope>NUCLEOTIDE SEQUENCE</scope>
    <source>
        <strain evidence="8">CLA-AA-H272</strain>
    </source>
</reference>
<keyword evidence="3 6" id="KW-0812">Transmembrane</keyword>
<dbReference type="InterPro" id="IPR036259">
    <property type="entry name" value="MFS_trans_sf"/>
</dbReference>
<organism evidence="8 9">
    <name type="scientific">Brotocaccenecus cirricatena</name>
    <dbReference type="NCBI Taxonomy" id="3064195"/>
    <lineage>
        <taxon>Bacteria</taxon>
        <taxon>Bacillati</taxon>
        <taxon>Bacillota</taxon>
        <taxon>Clostridia</taxon>
        <taxon>Eubacteriales</taxon>
        <taxon>Oscillospiraceae</taxon>
        <taxon>Brotocaccenecus</taxon>
    </lineage>
</organism>
<keyword evidence="2" id="KW-0813">Transport</keyword>
<dbReference type="GO" id="GO:0022857">
    <property type="term" value="F:transmembrane transporter activity"/>
    <property type="evidence" value="ECO:0007669"/>
    <property type="project" value="InterPro"/>
</dbReference>
<dbReference type="SUPFAM" id="SSF103473">
    <property type="entry name" value="MFS general substrate transporter"/>
    <property type="match status" value="2"/>
</dbReference>
<keyword evidence="9" id="KW-1185">Reference proteome</keyword>
<dbReference type="RefSeq" id="WP_302928199.1">
    <property type="nucleotide sequence ID" value="NZ_JAJEPW010000010.1"/>
</dbReference>
<feature type="transmembrane region" description="Helical" evidence="6">
    <location>
        <begin position="325"/>
        <end position="342"/>
    </location>
</feature>
<feature type="transmembrane region" description="Helical" evidence="6">
    <location>
        <begin position="42"/>
        <end position="65"/>
    </location>
</feature>
<gene>
    <name evidence="8" type="ORF">LKD37_05090</name>
</gene>
<feature type="transmembrane region" description="Helical" evidence="6">
    <location>
        <begin position="478"/>
        <end position="498"/>
    </location>
</feature>
<evidence type="ECO:0000256" key="1">
    <source>
        <dbReference type="ARBA" id="ARBA00004651"/>
    </source>
</evidence>
<dbReference type="InterPro" id="IPR011701">
    <property type="entry name" value="MFS"/>
</dbReference>
<dbReference type="Gene3D" id="1.20.1250.20">
    <property type="entry name" value="MFS general substrate transporter like domains"/>
    <property type="match status" value="3"/>
</dbReference>
<dbReference type="Pfam" id="PF07690">
    <property type="entry name" value="MFS_1"/>
    <property type="match status" value="1"/>
</dbReference>
<feature type="transmembrane region" description="Helical" evidence="6">
    <location>
        <begin position="77"/>
        <end position="97"/>
    </location>
</feature>
<evidence type="ECO:0000256" key="3">
    <source>
        <dbReference type="ARBA" id="ARBA00022692"/>
    </source>
</evidence>
<evidence type="ECO:0000256" key="6">
    <source>
        <dbReference type="SAM" id="Phobius"/>
    </source>
</evidence>
<dbReference type="EMBL" id="JAJEPW010000010">
    <property type="protein sequence ID" value="MCC2128899.1"/>
    <property type="molecule type" value="Genomic_DNA"/>
</dbReference>
<dbReference type="PANTHER" id="PTHR23528:SF1">
    <property type="entry name" value="MAJOR FACILITATOR SUPERFAMILY (MFS) PROFILE DOMAIN-CONTAINING PROTEIN"/>
    <property type="match status" value="1"/>
</dbReference>